<keyword evidence="1" id="KW-1133">Transmembrane helix</keyword>
<proteinExistence type="predicted"/>
<evidence type="ECO:0000313" key="2">
    <source>
        <dbReference type="EMBL" id="KUG06119.1"/>
    </source>
</evidence>
<dbReference type="AlphaFoldDB" id="A0A9X0HHR5"/>
<dbReference type="RefSeq" id="WP_149867263.1">
    <property type="nucleotide sequence ID" value="NZ_LNAL01000008.1"/>
</dbReference>
<keyword evidence="3" id="KW-1185">Reference proteome</keyword>
<dbReference type="EMBL" id="LNAL01000008">
    <property type="protein sequence ID" value="KUG06119.1"/>
    <property type="molecule type" value="Genomic_DNA"/>
</dbReference>
<reference evidence="2 3" key="1">
    <citation type="submission" date="2015-11" db="EMBL/GenBank/DDBJ databases">
        <title>Solirubrum puertoriconensis gen. nov. an environmental bacteria isolated in Puerto Rico.</title>
        <authorList>
            <person name="Cuebas-Irizarry M.F."/>
            <person name="Montalvo-Rodriguez R."/>
        </authorList>
    </citation>
    <scope>NUCLEOTIDE SEQUENCE [LARGE SCALE GENOMIC DNA]</scope>
    <source>
        <strain evidence="2 3">MC1A</strain>
    </source>
</reference>
<dbReference type="OrthoDB" id="980086at2"/>
<gene>
    <name evidence="2" type="ORF">ASU33_01765</name>
</gene>
<organism evidence="2 3">
    <name type="scientific">Solirubrum puertoriconensis</name>
    <dbReference type="NCBI Taxonomy" id="1751427"/>
    <lineage>
        <taxon>Bacteria</taxon>
        <taxon>Pseudomonadati</taxon>
        <taxon>Bacteroidota</taxon>
        <taxon>Cytophagia</taxon>
        <taxon>Cytophagales</taxon>
    </lineage>
</organism>
<accession>A0A9X0HHR5</accession>
<keyword evidence="1" id="KW-0472">Membrane</keyword>
<keyword evidence="1" id="KW-0812">Transmembrane</keyword>
<feature type="transmembrane region" description="Helical" evidence="1">
    <location>
        <begin position="570"/>
        <end position="588"/>
    </location>
</feature>
<name>A0A9X0HHR5_SOLP1</name>
<evidence type="ECO:0000256" key="1">
    <source>
        <dbReference type="SAM" id="Phobius"/>
    </source>
</evidence>
<protein>
    <submittedName>
        <fullName evidence="2">Uncharacterized protein</fullName>
    </submittedName>
</protein>
<dbReference type="Proteomes" id="UP000054223">
    <property type="component" value="Unassembled WGS sequence"/>
</dbReference>
<evidence type="ECO:0000313" key="3">
    <source>
        <dbReference type="Proteomes" id="UP000054223"/>
    </source>
</evidence>
<sequence length="592" mass="63345">MSTPLSYAHLFLCLLLAGLLVWQALRYPGWRRIARVAAGLVAAAALWFSAFPPQRTVTVAAPDAAIVLTAHYQPDSLQKLLRALGPVPVLRYRTGSPATDTASLSSLAALPDAYPRVRQLHVLGLGLPSADLATLPASVKLVPHAYTATGFKAGNWPTKLVLGTPLRVEGSFGHLGNGPVWVSLEAAGAVRDSVQLKSGSGAFVLSYTPRRTGRLLARLSARQGSKTLAAEPVPTQVETARPLRVLLLAGSPSFEFNLLKTRLGEQGHQVALRVSVGRGLQQTDFINHAQVNLGQLSSLLLASHDVLVTDADALNTLSGTEARALGAAASNGLGVVLLAPADLPRSLPGRAQFALQNRPAAVADRPQQLHWPMGSGQTLLPALLRTSARLQPLVTAARPTEIVAAAQRVGWGTVVVSTATNTYRWQLAGTAATYDGYWSRLLTAAARPTDPVAEWKAAAWPQPHQPVELRLTSYSATRPSRARVLDAQGKAVQLALGQHPSRPNVWMGSYWPSSTGWHTVEAPGQASSAFFVYSSHDWLAPQATECQAAAQQWGGSRAPSSLPQQRREPWPAGWFFALFLVAAGFLWLDEKR</sequence>
<comment type="caution">
    <text evidence="2">The sequence shown here is derived from an EMBL/GenBank/DDBJ whole genome shotgun (WGS) entry which is preliminary data.</text>
</comment>